<evidence type="ECO:0000256" key="1">
    <source>
        <dbReference type="SAM" id="Phobius"/>
    </source>
</evidence>
<gene>
    <name evidence="2" type="ORF">GCM10009535_55200</name>
</gene>
<keyword evidence="1" id="KW-0812">Transmembrane</keyword>
<comment type="caution">
    <text evidence="2">The sequence shown here is derived from an EMBL/GenBank/DDBJ whole genome shotgun (WGS) entry which is preliminary data.</text>
</comment>
<protein>
    <submittedName>
        <fullName evidence="2">Uncharacterized protein</fullName>
    </submittedName>
</protein>
<feature type="transmembrane region" description="Helical" evidence="1">
    <location>
        <begin position="70"/>
        <end position="89"/>
    </location>
</feature>
<keyword evidence="1" id="KW-0472">Membrane</keyword>
<dbReference type="Proteomes" id="UP001500724">
    <property type="component" value="Unassembled WGS sequence"/>
</dbReference>
<evidence type="ECO:0000313" key="2">
    <source>
        <dbReference type="EMBL" id="GAA0668291.1"/>
    </source>
</evidence>
<reference evidence="2 3" key="1">
    <citation type="journal article" date="2019" name="Int. J. Syst. Evol. Microbiol.">
        <title>The Global Catalogue of Microorganisms (GCM) 10K type strain sequencing project: providing services to taxonomists for standard genome sequencing and annotation.</title>
        <authorList>
            <consortium name="The Broad Institute Genomics Platform"/>
            <consortium name="The Broad Institute Genome Sequencing Center for Infectious Disease"/>
            <person name="Wu L."/>
            <person name="Ma J."/>
        </authorList>
    </citation>
    <scope>NUCLEOTIDE SEQUENCE [LARGE SCALE GENOMIC DNA]</scope>
    <source>
        <strain evidence="2 3">JCM 10367</strain>
    </source>
</reference>
<keyword evidence="3" id="KW-1185">Reference proteome</keyword>
<keyword evidence="1" id="KW-1133">Transmembrane helix</keyword>
<feature type="transmembrane region" description="Helical" evidence="1">
    <location>
        <begin position="95"/>
        <end position="113"/>
    </location>
</feature>
<name>A0ABN1HUP4_9ACTN</name>
<accession>A0ABN1HUP4</accession>
<dbReference type="EMBL" id="BAAAGU010000079">
    <property type="protein sequence ID" value="GAA0668291.1"/>
    <property type="molecule type" value="Genomic_DNA"/>
</dbReference>
<proteinExistence type="predicted"/>
<evidence type="ECO:0000313" key="3">
    <source>
        <dbReference type="Proteomes" id="UP001500724"/>
    </source>
</evidence>
<organism evidence="2 3">
    <name type="scientific">Streptomyces thermocarboxydovorans</name>
    <dbReference type="NCBI Taxonomy" id="59298"/>
    <lineage>
        <taxon>Bacteria</taxon>
        <taxon>Bacillati</taxon>
        <taxon>Actinomycetota</taxon>
        <taxon>Actinomycetes</taxon>
        <taxon>Kitasatosporales</taxon>
        <taxon>Streptomycetaceae</taxon>
        <taxon>Streptomyces</taxon>
    </lineage>
</organism>
<dbReference type="RefSeq" id="WP_344006908.1">
    <property type="nucleotide sequence ID" value="NZ_BAAAGU010000079.1"/>
</dbReference>
<sequence length="127" mass="13692">MLEGLQFFVTVLDGQGGPVFGEVGPPLAQRAVGTVALFSGASGMTEQVKEPGDVSAGPGERRWTRHVSEIGVRVLGFAGMGALVSLLPGQSWASVLWTVSPLLIAQVIAWFLWDQHAATRPRKRRRR</sequence>